<dbReference type="RefSeq" id="XP_047772855.1">
    <property type="nucleotide sequence ID" value="XM_047921223.1"/>
</dbReference>
<dbReference type="InterPro" id="IPR001375">
    <property type="entry name" value="Peptidase_S9_cat"/>
</dbReference>
<evidence type="ECO:0000313" key="4">
    <source>
        <dbReference type="EMBL" id="KAH9829381.1"/>
    </source>
</evidence>
<protein>
    <submittedName>
        <fullName evidence="4">Alpha/Beta hydrolase protein</fullName>
    </submittedName>
</protein>
<reference evidence="4 5" key="1">
    <citation type="journal article" date="2021" name="Environ. Microbiol.">
        <title>Gene family expansions and transcriptome signatures uncover fungal adaptations to wood decay.</title>
        <authorList>
            <person name="Hage H."/>
            <person name="Miyauchi S."/>
            <person name="Viragh M."/>
            <person name="Drula E."/>
            <person name="Min B."/>
            <person name="Chaduli D."/>
            <person name="Navarro D."/>
            <person name="Favel A."/>
            <person name="Norest M."/>
            <person name="Lesage-Meessen L."/>
            <person name="Balint B."/>
            <person name="Merenyi Z."/>
            <person name="de Eugenio L."/>
            <person name="Morin E."/>
            <person name="Martinez A.T."/>
            <person name="Baldrian P."/>
            <person name="Stursova M."/>
            <person name="Martinez M.J."/>
            <person name="Novotny C."/>
            <person name="Magnuson J.K."/>
            <person name="Spatafora J.W."/>
            <person name="Maurice S."/>
            <person name="Pangilinan J."/>
            <person name="Andreopoulos W."/>
            <person name="LaButti K."/>
            <person name="Hundley H."/>
            <person name="Na H."/>
            <person name="Kuo A."/>
            <person name="Barry K."/>
            <person name="Lipzen A."/>
            <person name="Henrissat B."/>
            <person name="Riley R."/>
            <person name="Ahrendt S."/>
            <person name="Nagy L.G."/>
            <person name="Grigoriev I.V."/>
            <person name="Martin F."/>
            <person name="Rosso M.N."/>
        </authorList>
    </citation>
    <scope>NUCLEOTIDE SEQUENCE [LARGE SCALE GENOMIC DNA]</scope>
    <source>
        <strain evidence="4 5">CIRM-BRFM 1785</strain>
    </source>
</reference>
<dbReference type="Proteomes" id="UP000814176">
    <property type="component" value="Unassembled WGS sequence"/>
</dbReference>
<sequence length="341" mass="37211">MQTITYSRVGDLEIKLDITLPPSPIIGTLPGVVHIHGGGMTTGSRSGIDCFQWLKDSTLSKGMIFMSADYRLIYPSTGLDIIEDMKALMKFLADPSFSEIYLPAGIYLDNSRIGVVGVSGGGYAARALAIYGEPKPKAVYLLYGMGGDFICDHWVADKGDAMFGRVPPPPRATLAHLLDATSVPPTSGCTLQMDHDCFADEQRRIGLFSYWWSTGELLDHVLGEPVSAMLRALPYAERAVALPERLRPALLETQIDASFPPTFLLHGGNDATVPLSESQKTYDRLREFGVKAELEIVPGGEHALMAKAWPLEFCAGADEAHEKGMRFLARELFEDTTGTPQ</sequence>
<gene>
    <name evidence="4" type="ORF">C8Q71DRAFT_718381</name>
</gene>
<keyword evidence="5" id="KW-1185">Reference proteome</keyword>
<name>A0ABQ8JZ78_9APHY</name>
<feature type="domain" description="Peptidase S9 prolyl oligopeptidase catalytic" evidence="2">
    <location>
        <begin position="259"/>
        <end position="305"/>
    </location>
</feature>
<dbReference type="PANTHER" id="PTHR48081">
    <property type="entry name" value="AB HYDROLASE SUPERFAMILY PROTEIN C4A8.06C"/>
    <property type="match status" value="1"/>
</dbReference>
<dbReference type="GeneID" id="72001955"/>
<dbReference type="GO" id="GO:0016787">
    <property type="term" value="F:hydrolase activity"/>
    <property type="evidence" value="ECO:0007669"/>
    <property type="project" value="UniProtKB-KW"/>
</dbReference>
<dbReference type="InterPro" id="IPR029058">
    <property type="entry name" value="AB_hydrolase_fold"/>
</dbReference>
<evidence type="ECO:0000313" key="5">
    <source>
        <dbReference type="Proteomes" id="UP000814176"/>
    </source>
</evidence>
<dbReference type="InterPro" id="IPR049492">
    <property type="entry name" value="BD-FAE-like_dom"/>
</dbReference>
<evidence type="ECO:0000259" key="2">
    <source>
        <dbReference type="Pfam" id="PF00326"/>
    </source>
</evidence>
<dbReference type="Pfam" id="PF20434">
    <property type="entry name" value="BD-FAE"/>
    <property type="match status" value="1"/>
</dbReference>
<organism evidence="4 5">
    <name type="scientific">Rhodofomes roseus</name>
    <dbReference type="NCBI Taxonomy" id="34475"/>
    <lineage>
        <taxon>Eukaryota</taxon>
        <taxon>Fungi</taxon>
        <taxon>Dikarya</taxon>
        <taxon>Basidiomycota</taxon>
        <taxon>Agaricomycotina</taxon>
        <taxon>Agaricomycetes</taxon>
        <taxon>Polyporales</taxon>
        <taxon>Rhodofomes</taxon>
    </lineage>
</organism>
<accession>A0ABQ8JZ78</accession>
<dbReference type="Pfam" id="PF00326">
    <property type="entry name" value="Peptidase_S9"/>
    <property type="match status" value="1"/>
</dbReference>
<dbReference type="InterPro" id="IPR050300">
    <property type="entry name" value="GDXG_lipolytic_enzyme"/>
</dbReference>
<evidence type="ECO:0000259" key="3">
    <source>
        <dbReference type="Pfam" id="PF20434"/>
    </source>
</evidence>
<keyword evidence="1 4" id="KW-0378">Hydrolase</keyword>
<dbReference type="EMBL" id="JADCUA010000039">
    <property type="protein sequence ID" value="KAH9829381.1"/>
    <property type="molecule type" value="Genomic_DNA"/>
</dbReference>
<proteinExistence type="predicted"/>
<comment type="caution">
    <text evidence="4">The sequence shown here is derived from an EMBL/GenBank/DDBJ whole genome shotgun (WGS) entry which is preliminary data.</text>
</comment>
<dbReference type="Gene3D" id="3.40.50.1820">
    <property type="entry name" value="alpha/beta hydrolase"/>
    <property type="match status" value="1"/>
</dbReference>
<feature type="domain" description="BD-FAE-like" evidence="3">
    <location>
        <begin position="16"/>
        <end position="130"/>
    </location>
</feature>
<evidence type="ECO:0000256" key="1">
    <source>
        <dbReference type="ARBA" id="ARBA00022801"/>
    </source>
</evidence>
<dbReference type="SUPFAM" id="SSF53474">
    <property type="entry name" value="alpha/beta-Hydrolases"/>
    <property type="match status" value="1"/>
</dbReference>